<gene>
    <name evidence="2" type="ORF">SAMN05216561_11021</name>
</gene>
<dbReference type="RefSeq" id="WP_091114021.1">
    <property type="nucleotide sequence ID" value="NZ_BKAF01000012.1"/>
</dbReference>
<dbReference type="Proteomes" id="UP000198649">
    <property type="component" value="Unassembled WGS sequence"/>
</dbReference>
<dbReference type="AlphaFoldDB" id="A0A1I3J5N2"/>
<feature type="region of interest" description="Disordered" evidence="1">
    <location>
        <begin position="15"/>
        <end position="40"/>
    </location>
</feature>
<protein>
    <submittedName>
        <fullName evidence="2">Uncharacterized protein</fullName>
    </submittedName>
</protein>
<sequence length="62" mass="6576">MDLGIADLSQVATALAGSARTRRHTVETQTPTGHTYRSRAPAPLGHVELDILASPVEKILIA</sequence>
<proteinExistence type="predicted"/>
<evidence type="ECO:0000313" key="3">
    <source>
        <dbReference type="Proteomes" id="UP000198649"/>
    </source>
</evidence>
<accession>A0A1I3J5N2</accession>
<organism evidence="2 3">
    <name type="scientific">Nocardioides psychrotolerans</name>
    <dbReference type="NCBI Taxonomy" id="1005945"/>
    <lineage>
        <taxon>Bacteria</taxon>
        <taxon>Bacillati</taxon>
        <taxon>Actinomycetota</taxon>
        <taxon>Actinomycetes</taxon>
        <taxon>Propionibacteriales</taxon>
        <taxon>Nocardioidaceae</taxon>
        <taxon>Nocardioides</taxon>
    </lineage>
</organism>
<evidence type="ECO:0000313" key="2">
    <source>
        <dbReference type="EMBL" id="SFI55547.1"/>
    </source>
</evidence>
<keyword evidence="3" id="KW-1185">Reference proteome</keyword>
<name>A0A1I3J5N2_9ACTN</name>
<reference evidence="2 3" key="1">
    <citation type="submission" date="2016-10" db="EMBL/GenBank/DDBJ databases">
        <authorList>
            <person name="de Groot N.N."/>
        </authorList>
    </citation>
    <scope>NUCLEOTIDE SEQUENCE [LARGE SCALE GENOMIC DNA]</scope>
    <source>
        <strain evidence="2 3">CGMCC 1.11156</strain>
    </source>
</reference>
<dbReference type="STRING" id="1005945.SAMN05216561_11021"/>
<dbReference type="EMBL" id="FOQG01000010">
    <property type="protein sequence ID" value="SFI55547.1"/>
    <property type="molecule type" value="Genomic_DNA"/>
</dbReference>
<evidence type="ECO:0000256" key="1">
    <source>
        <dbReference type="SAM" id="MobiDB-lite"/>
    </source>
</evidence>